<evidence type="ECO:0000313" key="8">
    <source>
        <dbReference type="EMBL" id="KAK0621189.1"/>
    </source>
</evidence>
<dbReference type="InterPro" id="IPR036249">
    <property type="entry name" value="Thioredoxin-like_sf"/>
</dbReference>
<comment type="caution">
    <text evidence="8">The sequence shown here is derived from an EMBL/GenBank/DDBJ whole genome shotgun (WGS) entry which is preliminary data.</text>
</comment>
<evidence type="ECO:0000256" key="5">
    <source>
        <dbReference type="ARBA" id="ARBA00073833"/>
    </source>
</evidence>
<dbReference type="GO" id="GO:0006749">
    <property type="term" value="P:glutathione metabolic process"/>
    <property type="evidence" value="ECO:0007669"/>
    <property type="project" value="TreeGrafter"/>
</dbReference>
<dbReference type="EMBL" id="JAULSR010000004">
    <property type="protein sequence ID" value="KAK0621189.1"/>
    <property type="molecule type" value="Genomic_DNA"/>
</dbReference>
<dbReference type="Gene3D" id="3.40.30.10">
    <property type="entry name" value="Glutaredoxin"/>
    <property type="match status" value="1"/>
</dbReference>
<comment type="catalytic activity">
    <reaction evidence="4">
        <text>RX + glutathione = an S-substituted glutathione + a halide anion + H(+)</text>
        <dbReference type="Rhea" id="RHEA:16437"/>
        <dbReference type="ChEBI" id="CHEBI:15378"/>
        <dbReference type="ChEBI" id="CHEBI:16042"/>
        <dbReference type="ChEBI" id="CHEBI:17792"/>
        <dbReference type="ChEBI" id="CHEBI:57925"/>
        <dbReference type="ChEBI" id="CHEBI:90779"/>
        <dbReference type="EC" id="2.5.1.18"/>
    </reaction>
</comment>
<dbReference type="FunFam" id="3.40.30.10:FF:000096">
    <property type="entry name" value="Glutathione S-transferase kappa"/>
    <property type="match status" value="1"/>
</dbReference>
<accession>A0AA39WTA4</accession>
<dbReference type="InterPro" id="IPR051924">
    <property type="entry name" value="GST_Kappa/NadH"/>
</dbReference>
<reference evidence="8" key="1">
    <citation type="submission" date="2023-06" db="EMBL/GenBank/DDBJ databases">
        <title>Genome-scale phylogeny and comparative genomics of the fungal order Sordariales.</title>
        <authorList>
            <consortium name="Lawrence Berkeley National Laboratory"/>
            <person name="Hensen N."/>
            <person name="Bonometti L."/>
            <person name="Westerberg I."/>
            <person name="Brannstrom I.O."/>
            <person name="Guillou S."/>
            <person name="Cros-Aarteil S."/>
            <person name="Calhoun S."/>
            <person name="Haridas S."/>
            <person name="Kuo A."/>
            <person name="Mondo S."/>
            <person name="Pangilinan J."/>
            <person name="Riley R."/>
            <person name="LaButti K."/>
            <person name="Andreopoulos B."/>
            <person name="Lipzen A."/>
            <person name="Chen C."/>
            <person name="Yanf M."/>
            <person name="Daum C."/>
            <person name="Ng V."/>
            <person name="Clum A."/>
            <person name="Steindorff A."/>
            <person name="Ohm R."/>
            <person name="Martin F."/>
            <person name="Silar P."/>
            <person name="Natvig D."/>
            <person name="Lalanne C."/>
            <person name="Gautier V."/>
            <person name="Ament-velasquez S.L."/>
            <person name="Kruys A."/>
            <person name="Hutchinson M.I."/>
            <person name="Powell A.J."/>
            <person name="Barry K."/>
            <person name="Miller A.N."/>
            <person name="Grigoriev I.V."/>
            <person name="Debuchy R."/>
            <person name="Gladieux P."/>
            <person name="Thoren M.H."/>
            <person name="Johannesson H."/>
        </authorList>
    </citation>
    <scope>NUCLEOTIDE SEQUENCE</scope>
    <source>
        <strain evidence="8">SMH3391-2</strain>
    </source>
</reference>
<sequence length="256" mass="27983">MGGRIDCYLDIVSFYSYLAFLDLLKNRDLLKSYAIEVDFRPVLLGAINVGSGNKPPWTLPAKAHYGKYDAQRALARFPGLALSFPADLMAVSMTATPNRALHYIKRNFPPQTFHTALHHLLYTFWSPPNVNLSRPENVAKALSEVSVGFDGNSSKGTPLFTAQEVQTIMQAASSAEYKDLLKATTQEALERGAFGAPWLWVTNEAGVAEPFFGSDRFHFVYKFLGLPFQEVMLLPASSSEQTGASSAGAGGGKPKL</sequence>
<dbReference type="GO" id="GO:0005739">
    <property type="term" value="C:mitochondrion"/>
    <property type="evidence" value="ECO:0007669"/>
    <property type="project" value="TreeGrafter"/>
</dbReference>
<feature type="domain" description="DSBA-like thioredoxin" evidence="7">
    <location>
        <begin position="5"/>
        <end position="223"/>
    </location>
</feature>
<evidence type="ECO:0000256" key="4">
    <source>
        <dbReference type="ARBA" id="ARBA00047960"/>
    </source>
</evidence>
<dbReference type="InterPro" id="IPR001853">
    <property type="entry name" value="DSBA-like_thioredoxin_dom"/>
</dbReference>
<dbReference type="EC" id="2.5.1.18" evidence="2"/>
<dbReference type="Pfam" id="PF01323">
    <property type="entry name" value="DSBA"/>
    <property type="match status" value="1"/>
</dbReference>
<dbReference type="Proteomes" id="UP001174934">
    <property type="component" value="Unassembled WGS sequence"/>
</dbReference>
<dbReference type="PANTHER" id="PTHR42943:SF13">
    <property type="entry name" value="GLUTATHIONE S-TRANSFERASE KAPPA-RELATED"/>
    <property type="match status" value="1"/>
</dbReference>
<dbReference type="GO" id="GO:0005777">
    <property type="term" value="C:peroxisome"/>
    <property type="evidence" value="ECO:0007669"/>
    <property type="project" value="TreeGrafter"/>
</dbReference>
<keyword evidence="9" id="KW-1185">Reference proteome</keyword>
<name>A0AA39WTA4_9PEZI</name>
<evidence type="ECO:0000256" key="3">
    <source>
        <dbReference type="ARBA" id="ARBA00022679"/>
    </source>
</evidence>
<proteinExistence type="inferred from homology"/>
<comment type="similarity">
    <text evidence="1">Belongs to the GST superfamily. Kappa family.</text>
</comment>
<evidence type="ECO:0000313" key="9">
    <source>
        <dbReference type="Proteomes" id="UP001174934"/>
    </source>
</evidence>
<keyword evidence="3" id="KW-0808">Transferase</keyword>
<dbReference type="AlphaFoldDB" id="A0AA39WTA4"/>
<evidence type="ECO:0000259" key="7">
    <source>
        <dbReference type="Pfam" id="PF01323"/>
    </source>
</evidence>
<evidence type="ECO:0000256" key="6">
    <source>
        <dbReference type="ARBA" id="ARBA00083519"/>
    </source>
</evidence>
<organism evidence="8 9">
    <name type="scientific">Bombardia bombarda</name>
    <dbReference type="NCBI Taxonomy" id="252184"/>
    <lineage>
        <taxon>Eukaryota</taxon>
        <taxon>Fungi</taxon>
        <taxon>Dikarya</taxon>
        <taxon>Ascomycota</taxon>
        <taxon>Pezizomycotina</taxon>
        <taxon>Sordariomycetes</taxon>
        <taxon>Sordariomycetidae</taxon>
        <taxon>Sordariales</taxon>
        <taxon>Lasiosphaeriaceae</taxon>
        <taxon>Bombardia</taxon>
    </lineage>
</organism>
<dbReference type="SUPFAM" id="SSF52833">
    <property type="entry name" value="Thioredoxin-like"/>
    <property type="match status" value="1"/>
</dbReference>
<evidence type="ECO:0000256" key="1">
    <source>
        <dbReference type="ARBA" id="ARBA00006494"/>
    </source>
</evidence>
<dbReference type="GO" id="GO:0004602">
    <property type="term" value="F:glutathione peroxidase activity"/>
    <property type="evidence" value="ECO:0007669"/>
    <property type="project" value="TreeGrafter"/>
</dbReference>
<gene>
    <name evidence="8" type="ORF">B0T17DRAFT_278998</name>
</gene>
<protein>
    <recommendedName>
        <fullName evidence="5">Glutathione S-transferase kappa 1</fullName>
        <ecNumber evidence="2">2.5.1.18</ecNumber>
    </recommendedName>
    <alternativeName>
        <fullName evidence="6">GST class-kappa</fullName>
    </alternativeName>
</protein>
<evidence type="ECO:0000256" key="2">
    <source>
        <dbReference type="ARBA" id="ARBA00012452"/>
    </source>
</evidence>
<dbReference type="PANTHER" id="PTHR42943">
    <property type="entry name" value="GLUTATHIONE S-TRANSFERASE KAPPA"/>
    <property type="match status" value="1"/>
</dbReference>
<dbReference type="GO" id="GO:0004364">
    <property type="term" value="F:glutathione transferase activity"/>
    <property type="evidence" value="ECO:0007669"/>
    <property type="project" value="UniProtKB-EC"/>
</dbReference>